<dbReference type="KEGG" id="alam:RT761_01731"/>
<dbReference type="InterPro" id="IPR003439">
    <property type="entry name" value="ABC_transporter-like_ATP-bd"/>
</dbReference>
<comment type="subcellular location">
    <subcellularLocation>
        <location evidence="1">Cell membrane</location>
        <topology evidence="1">Multi-pass membrane protein</topology>
    </subcellularLocation>
</comment>
<dbReference type="InterPro" id="IPR036640">
    <property type="entry name" value="ABC1_TM_sf"/>
</dbReference>
<evidence type="ECO:0000256" key="5">
    <source>
        <dbReference type="ARBA" id="ARBA00022741"/>
    </source>
</evidence>
<organism evidence="13 14">
    <name type="scientific">Atribacter laminatus</name>
    <dbReference type="NCBI Taxonomy" id="2847778"/>
    <lineage>
        <taxon>Bacteria</taxon>
        <taxon>Pseudomonadati</taxon>
        <taxon>Atribacterota</taxon>
        <taxon>Atribacteria</taxon>
        <taxon>Atribacterales</taxon>
        <taxon>Atribacteraceae</taxon>
        <taxon>Atribacter</taxon>
    </lineage>
</organism>
<dbReference type="EMBL" id="CP065383">
    <property type="protein sequence ID" value="QPM68510.1"/>
    <property type="molecule type" value="Genomic_DNA"/>
</dbReference>
<dbReference type="PANTHER" id="PTHR43394">
    <property type="entry name" value="ATP-DEPENDENT PERMEASE MDL1, MITOCHONDRIAL"/>
    <property type="match status" value="1"/>
</dbReference>
<feature type="transmembrane region" description="Helical" evidence="10">
    <location>
        <begin position="203"/>
        <end position="220"/>
    </location>
</feature>
<dbReference type="Proteomes" id="UP000594463">
    <property type="component" value="Chromosome"/>
</dbReference>
<feature type="domain" description="ABC transmembrane type-1" evidence="12">
    <location>
        <begin position="62"/>
        <end position="344"/>
    </location>
</feature>
<sequence>MIDPRASKPGFYSGPRQPGRPMSGMGGHGPHQIPGPVSKPKDTRKTIKQLWIYLKDHRVTLIFIFISVVISSLLNLIGPYLIGKAIDDFIIPGDFIGLMRIALMMVSIYALVSLFTYIQNRLMIQIAQKTVFNLRKNLFSRLQHLPIKFFDNHLHGDLMSRLTNDIDLISNALSSSIVQVFTSIISLIGTVIMMLWLSPTLTMVSVTVVPLMFLFTRMIASRTRESFLQQQSQLGDLNGLIEENISGQKVVKIFNRESQEIDEFEKQNSALRGIAIRAQIYSGILPPLMNLLNNFGFAVVAGVGGYMAIRQTITIGIIASFITYSRHFARPLNELANQFNLIQSGLSSAERVFEVMDEPPEMADLPNAAGTEAVRGEVEFSKVSFGYKPEEPVLKNINFHIFPGQTVAIVGPTGAGKTTMVNLLTRFYDVDSGTILIDGIDIRNIKRSTLRSLLGIVLQDTYLFAESVRDNIRYGYLEASDEEIENVARLANAEQFIRHLPNGYDTILTEDGSDLSQGQRQLIAISRVLLANPSILILDEATSNIDTRTEKYVQKAMLNLMKGRTSLVIAHRLSTIRNADSILVINKGEIVEQGNHQQLLDKKGFYYDLYMSQFNSKSIQNLEI</sequence>
<evidence type="ECO:0000256" key="4">
    <source>
        <dbReference type="ARBA" id="ARBA00022692"/>
    </source>
</evidence>
<evidence type="ECO:0000256" key="10">
    <source>
        <dbReference type="SAM" id="Phobius"/>
    </source>
</evidence>
<feature type="domain" description="ABC transporter" evidence="11">
    <location>
        <begin position="378"/>
        <end position="612"/>
    </location>
</feature>
<dbReference type="GO" id="GO:0016887">
    <property type="term" value="F:ATP hydrolysis activity"/>
    <property type="evidence" value="ECO:0007669"/>
    <property type="project" value="InterPro"/>
</dbReference>
<keyword evidence="7 10" id="KW-1133">Transmembrane helix</keyword>
<dbReference type="SUPFAM" id="SSF90123">
    <property type="entry name" value="ABC transporter transmembrane region"/>
    <property type="match status" value="1"/>
</dbReference>
<keyword evidence="14" id="KW-1185">Reference proteome</keyword>
<evidence type="ECO:0000256" key="3">
    <source>
        <dbReference type="ARBA" id="ARBA00022475"/>
    </source>
</evidence>
<evidence type="ECO:0000259" key="11">
    <source>
        <dbReference type="PROSITE" id="PS50893"/>
    </source>
</evidence>
<dbReference type="GO" id="GO:0015421">
    <property type="term" value="F:ABC-type oligopeptide transporter activity"/>
    <property type="evidence" value="ECO:0007669"/>
    <property type="project" value="TreeGrafter"/>
</dbReference>
<keyword evidence="4 10" id="KW-0812">Transmembrane</keyword>
<dbReference type="Pfam" id="PF00005">
    <property type="entry name" value="ABC_tran"/>
    <property type="match status" value="1"/>
</dbReference>
<dbReference type="InterPro" id="IPR011527">
    <property type="entry name" value="ABC1_TM_dom"/>
</dbReference>
<evidence type="ECO:0000259" key="12">
    <source>
        <dbReference type="PROSITE" id="PS50929"/>
    </source>
</evidence>
<feature type="transmembrane region" description="Helical" evidence="10">
    <location>
        <begin position="177"/>
        <end position="197"/>
    </location>
</feature>
<dbReference type="InterPro" id="IPR027417">
    <property type="entry name" value="P-loop_NTPase"/>
</dbReference>
<dbReference type="CDD" id="cd18547">
    <property type="entry name" value="ABC_6TM_Tm288_like"/>
    <property type="match status" value="1"/>
</dbReference>
<dbReference type="Gene3D" id="3.40.50.300">
    <property type="entry name" value="P-loop containing nucleotide triphosphate hydrolases"/>
    <property type="match status" value="1"/>
</dbReference>
<dbReference type="FunFam" id="1.20.1560.10:FF:000011">
    <property type="entry name" value="Multidrug ABC transporter ATP-binding protein"/>
    <property type="match status" value="1"/>
</dbReference>
<dbReference type="SUPFAM" id="SSF52540">
    <property type="entry name" value="P-loop containing nucleoside triphosphate hydrolases"/>
    <property type="match status" value="1"/>
</dbReference>
<keyword evidence="3" id="KW-1003">Cell membrane</keyword>
<dbReference type="InterPro" id="IPR039421">
    <property type="entry name" value="Type_1_exporter"/>
</dbReference>
<keyword evidence="6 13" id="KW-0067">ATP-binding</keyword>
<feature type="transmembrane region" description="Helical" evidence="10">
    <location>
        <begin position="59"/>
        <end position="83"/>
    </location>
</feature>
<evidence type="ECO:0000313" key="13">
    <source>
        <dbReference type="EMBL" id="QPM68510.1"/>
    </source>
</evidence>
<gene>
    <name evidence="13" type="ORF">RT761_01731</name>
</gene>
<protein>
    <submittedName>
        <fullName evidence="13">Putative ABC transporter ATP-binding protein</fullName>
    </submittedName>
</protein>
<dbReference type="SMART" id="SM00382">
    <property type="entry name" value="AAA"/>
    <property type="match status" value="1"/>
</dbReference>
<keyword evidence="5" id="KW-0547">Nucleotide-binding</keyword>
<reference evidence="13 14" key="1">
    <citation type="journal article" date="2021" name="Nat. Commun.">
        <title>Isolation of a member of the candidate phylum Atribacteria reveals a unique cell membrane structure.</title>
        <authorList>
            <person name="Taiki K."/>
            <person name="Nobu M.K."/>
            <person name="Kusada H."/>
            <person name="Meng X.-Y."/>
            <person name="Hosoki N."/>
            <person name="Uematsu K."/>
            <person name="Yoshioka H."/>
            <person name="Kamagata Y."/>
            <person name="Tamaki H."/>
        </authorList>
    </citation>
    <scope>NUCLEOTIDE SEQUENCE [LARGE SCALE GENOMIC DNA]</scope>
    <source>
        <strain evidence="13 14">RT761</strain>
    </source>
</reference>
<dbReference type="InterPro" id="IPR003593">
    <property type="entry name" value="AAA+_ATPase"/>
</dbReference>
<evidence type="ECO:0000256" key="8">
    <source>
        <dbReference type="ARBA" id="ARBA00023136"/>
    </source>
</evidence>
<feature type="transmembrane region" description="Helical" evidence="10">
    <location>
        <begin position="95"/>
        <end position="118"/>
    </location>
</feature>
<evidence type="ECO:0000256" key="1">
    <source>
        <dbReference type="ARBA" id="ARBA00004651"/>
    </source>
</evidence>
<name>A0A7T1AM87_ATRLM</name>
<proteinExistence type="predicted"/>
<accession>A0A7T1AM87</accession>
<evidence type="ECO:0000256" key="9">
    <source>
        <dbReference type="SAM" id="MobiDB-lite"/>
    </source>
</evidence>
<keyword evidence="2" id="KW-0813">Transport</keyword>
<dbReference type="PROSITE" id="PS50929">
    <property type="entry name" value="ABC_TM1F"/>
    <property type="match status" value="1"/>
</dbReference>
<evidence type="ECO:0000256" key="6">
    <source>
        <dbReference type="ARBA" id="ARBA00022840"/>
    </source>
</evidence>
<dbReference type="PANTHER" id="PTHR43394:SF1">
    <property type="entry name" value="ATP-BINDING CASSETTE SUB-FAMILY B MEMBER 10, MITOCHONDRIAL"/>
    <property type="match status" value="1"/>
</dbReference>
<dbReference type="InterPro" id="IPR017871">
    <property type="entry name" value="ABC_transporter-like_CS"/>
</dbReference>
<dbReference type="Gene3D" id="1.20.1560.10">
    <property type="entry name" value="ABC transporter type 1, transmembrane domain"/>
    <property type="match status" value="1"/>
</dbReference>
<dbReference type="CDD" id="cd03254">
    <property type="entry name" value="ABCC_Glucan_exporter_like"/>
    <property type="match status" value="1"/>
</dbReference>
<evidence type="ECO:0000313" key="14">
    <source>
        <dbReference type="Proteomes" id="UP000594463"/>
    </source>
</evidence>
<dbReference type="RefSeq" id="WP_218111014.1">
    <property type="nucleotide sequence ID" value="NZ_CP065383.1"/>
</dbReference>
<dbReference type="GO" id="GO:0005886">
    <property type="term" value="C:plasma membrane"/>
    <property type="evidence" value="ECO:0007669"/>
    <property type="project" value="UniProtKB-SubCell"/>
</dbReference>
<evidence type="ECO:0000256" key="2">
    <source>
        <dbReference type="ARBA" id="ARBA00022448"/>
    </source>
</evidence>
<dbReference type="GO" id="GO:0005524">
    <property type="term" value="F:ATP binding"/>
    <property type="evidence" value="ECO:0007669"/>
    <property type="project" value="UniProtKB-KW"/>
</dbReference>
<feature type="transmembrane region" description="Helical" evidence="10">
    <location>
        <begin position="291"/>
        <end position="309"/>
    </location>
</feature>
<dbReference type="Pfam" id="PF00664">
    <property type="entry name" value="ABC_membrane"/>
    <property type="match status" value="1"/>
</dbReference>
<feature type="region of interest" description="Disordered" evidence="9">
    <location>
        <begin position="1"/>
        <end position="42"/>
    </location>
</feature>
<keyword evidence="8 10" id="KW-0472">Membrane</keyword>
<dbReference type="FunFam" id="3.40.50.300:FF:000287">
    <property type="entry name" value="Multidrug ABC transporter ATP-binding protein"/>
    <property type="match status" value="1"/>
</dbReference>
<dbReference type="PROSITE" id="PS00211">
    <property type="entry name" value="ABC_TRANSPORTER_1"/>
    <property type="match status" value="1"/>
</dbReference>
<evidence type="ECO:0000256" key="7">
    <source>
        <dbReference type="ARBA" id="ARBA00022989"/>
    </source>
</evidence>
<dbReference type="AlphaFoldDB" id="A0A7T1AM87"/>
<dbReference type="PROSITE" id="PS50893">
    <property type="entry name" value="ABC_TRANSPORTER_2"/>
    <property type="match status" value="1"/>
</dbReference>